<dbReference type="EMBL" id="JAFEUM010000001">
    <property type="protein sequence ID" value="MBM7035064.1"/>
    <property type="molecule type" value="Genomic_DNA"/>
</dbReference>
<proteinExistence type="predicted"/>
<keyword evidence="3" id="KW-1185">Reference proteome</keyword>
<evidence type="ECO:0000256" key="1">
    <source>
        <dbReference type="SAM" id="SignalP"/>
    </source>
</evidence>
<organism evidence="2 3">
    <name type="scientific">Vibrio ulleungensis</name>
    <dbReference type="NCBI Taxonomy" id="2807619"/>
    <lineage>
        <taxon>Bacteria</taxon>
        <taxon>Pseudomonadati</taxon>
        <taxon>Pseudomonadota</taxon>
        <taxon>Gammaproteobacteria</taxon>
        <taxon>Vibrionales</taxon>
        <taxon>Vibrionaceae</taxon>
        <taxon>Vibrio</taxon>
    </lineage>
</organism>
<reference evidence="2 3" key="1">
    <citation type="submission" date="2021-02" db="EMBL/GenBank/DDBJ databases">
        <authorList>
            <person name="Park J.-S."/>
        </authorList>
    </citation>
    <scope>NUCLEOTIDE SEQUENCE [LARGE SCALE GENOMIC DNA]</scope>
    <source>
        <strain evidence="2 3">188UL20-2</strain>
    </source>
</reference>
<evidence type="ECO:0000313" key="2">
    <source>
        <dbReference type="EMBL" id="MBM7035064.1"/>
    </source>
</evidence>
<evidence type="ECO:0000313" key="3">
    <source>
        <dbReference type="Proteomes" id="UP000809621"/>
    </source>
</evidence>
<protein>
    <submittedName>
        <fullName evidence="2">Uncharacterized protein</fullName>
    </submittedName>
</protein>
<name>A0ABS2HDE5_9VIBR</name>
<gene>
    <name evidence="2" type="ORF">JQC93_01490</name>
</gene>
<feature type="chain" id="PRO_5047132249" evidence="1">
    <location>
        <begin position="29"/>
        <end position="146"/>
    </location>
</feature>
<dbReference type="Proteomes" id="UP000809621">
    <property type="component" value="Unassembled WGS sequence"/>
</dbReference>
<comment type="caution">
    <text evidence="2">The sequence shown here is derived from an EMBL/GenBank/DDBJ whole genome shotgun (WGS) entry which is preliminary data.</text>
</comment>
<sequence>MRVLPKRRHLIKTALLSSAMALSVDALASTEVNSSLDYAQVVFVKATQSSSGSWCFEATVRHDDQGWEHYADGWEVVDRSNRPIAFRELMHPHDNEQPFTRSQCGITLDDEAIVTVRAKCNQHGYGGKSVEVDLSQHRGVDFEVVR</sequence>
<dbReference type="RefSeq" id="WP_205156699.1">
    <property type="nucleotide sequence ID" value="NZ_JAFEUM010000001.1"/>
</dbReference>
<keyword evidence="1" id="KW-0732">Signal</keyword>
<feature type="signal peptide" evidence="1">
    <location>
        <begin position="1"/>
        <end position="28"/>
    </location>
</feature>
<accession>A0ABS2HDE5</accession>